<feature type="compositionally biased region" description="Basic and acidic residues" evidence="1">
    <location>
        <begin position="220"/>
        <end position="238"/>
    </location>
</feature>
<evidence type="ECO:0000256" key="1">
    <source>
        <dbReference type="SAM" id="MobiDB-lite"/>
    </source>
</evidence>
<feature type="region of interest" description="Disordered" evidence="1">
    <location>
        <begin position="220"/>
        <end position="311"/>
    </location>
</feature>
<feature type="compositionally biased region" description="Basic and acidic residues" evidence="1">
    <location>
        <begin position="278"/>
        <end position="289"/>
    </location>
</feature>
<feature type="compositionally biased region" description="Basic and acidic residues" evidence="1">
    <location>
        <begin position="87"/>
        <end position="99"/>
    </location>
</feature>
<evidence type="ECO:0000313" key="2">
    <source>
        <dbReference type="EMBL" id="RPB28999.1"/>
    </source>
</evidence>
<dbReference type="OrthoDB" id="10428658at2759"/>
<feature type="compositionally biased region" description="Polar residues" evidence="1">
    <location>
        <begin position="447"/>
        <end position="458"/>
    </location>
</feature>
<accession>A0A3N4M5A1</accession>
<gene>
    <name evidence="2" type="ORF">L211DRAFT_881552</name>
</gene>
<name>A0A3N4M5A1_9PEZI</name>
<reference evidence="2 3" key="1">
    <citation type="journal article" date="2018" name="Nat. Ecol. Evol.">
        <title>Pezizomycetes genomes reveal the molecular basis of ectomycorrhizal truffle lifestyle.</title>
        <authorList>
            <person name="Murat C."/>
            <person name="Payen T."/>
            <person name="Noel B."/>
            <person name="Kuo A."/>
            <person name="Morin E."/>
            <person name="Chen J."/>
            <person name="Kohler A."/>
            <person name="Krizsan K."/>
            <person name="Balestrini R."/>
            <person name="Da Silva C."/>
            <person name="Montanini B."/>
            <person name="Hainaut M."/>
            <person name="Levati E."/>
            <person name="Barry K.W."/>
            <person name="Belfiori B."/>
            <person name="Cichocki N."/>
            <person name="Clum A."/>
            <person name="Dockter R.B."/>
            <person name="Fauchery L."/>
            <person name="Guy J."/>
            <person name="Iotti M."/>
            <person name="Le Tacon F."/>
            <person name="Lindquist E.A."/>
            <person name="Lipzen A."/>
            <person name="Malagnac F."/>
            <person name="Mello A."/>
            <person name="Molinier V."/>
            <person name="Miyauchi S."/>
            <person name="Poulain J."/>
            <person name="Riccioni C."/>
            <person name="Rubini A."/>
            <person name="Sitrit Y."/>
            <person name="Splivallo R."/>
            <person name="Traeger S."/>
            <person name="Wang M."/>
            <person name="Zifcakova L."/>
            <person name="Wipf D."/>
            <person name="Zambonelli A."/>
            <person name="Paolocci F."/>
            <person name="Nowrousian M."/>
            <person name="Ottonello S."/>
            <person name="Baldrian P."/>
            <person name="Spatafora J.W."/>
            <person name="Henrissat B."/>
            <person name="Nagy L.G."/>
            <person name="Aury J.M."/>
            <person name="Wincker P."/>
            <person name="Grigoriev I.V."/>
            <person name="Bonfante P."/>
            <person name="Martin F.M."/>
        </authorList>
    </citation>
    <scope>NUCLEOTIDE SEQUENCE [LARGE SCALE GENOMIC DNA]</scope>
    <source>
        <strain evidence="2 3">ATCC MYA-4762</strain>
    </source>
</reference>
<dbReference type="EMBL" id="ML121528">
    <property type="protein sequence ID" value="RPB28999.1"/>
    <property type="molecule type" value="Genomic_DNA"/>
</dbReference>
<feature type="compositionally biased region" description="Basic residues" evidence="1">
    <location>
        <begin position="100"/>
        <end position="115"/>
    </location>
</feature>
<keyword evidence="3" id="KW-1185">Reference proteome</keyword>
<evidence type="ECO:0000313" key="3">
    <source>
        <dbReference type="Proteomes" id="UP000267821"/>
    </source>
</evidence>
<protein>
    <submittedName>
        <fullName evidence="2">Uncharacterized protein</fullName>
    </submittedName>
</protein>
<dbReference type="AlphaFoldDB" id="A0A3N4M5A1"/>
<feature type="region of interest" description="Disordered" evidence="1">
    <location>
        <begin position="447"/>
        <end position="497"/>
    </location>
</feature>
<proteinExistence type="predicted"/>
<dbReference type="Proteomes" id="UP000267821">
    <property type="component" value="Unassembled WGS sequence"/>
</dbReference>
<feature type="compositionally biased region" description="Polar residues" evidence="1">
    <location>
        <begin position="476"/>
        <end position="485"/>
    </location>
</feature>
<sequence length="688" mass="77073">MFRQPGHWSMVSGNRLWPSKAFTAHRGGKLVYAARKQRALFFAQRPSLSTLKTKHPNRFHYLEKVYGGRNGSSSNYFRTRRGRKWDHYDGREGRGERGRSKERKSQRRDQRRRSSRSMSPIARDRYDAVERDVAYFDYDNSRGEGSEFRNNQAAELCYNVRGAGEFKDDDQGSEWEDELQVLDELDGYHGPHRAGRIKAVEIEYLKRMLTRLRNRHKELFPHRNRGDLPRGKLCDNRNGDNYGRKPYATPPSPNQSHRRTRSGDSSIRRGGSSRRYRRSLERTPAHNNDHYGNGKSQRRYSVSHVESKTSQLAPISNQLKAAVGIRTYPTRTFGMALHVKRWLSDRYTKQASFNFGELPRSEGVKKHYILDPNNPNRYMNVPRPSQPTPGARGDYYRGAAWGAYQQEKREWLATQGCNYPDTWVSANTVDGDKGGYKDGAKDTFMVSSETGDTTSVDASMSDAESDTTVRGPHGPSRNSFNNRQATPGDEMDTASEVSEDLISLDADDDNGVLLPALLDQRITDISSMIRQTTIIDNRASAIPAIATASMSALSELMTLSEQPTQVLAVVGQPAAFLSPTATAPAKDTNVQETFQVANPSTAASHSHLSIALSPAAIGNMEQIASPPAIAPTVLSQAITSTHVIASTSAPVVGPAPLSTTVPGRLSTNFIIPDEDWNKEWEEEWLYHF</sequence>
<organism evidence="2 3">
    <name type="scientific">Terfezia boudieri ATCC MYA-4762</name>
    <dbReference type="NCBI Taxonomy" id="1051890"/>
    <lineage>
        <taxon>Eukaryota</taxon>
        <taxon>Fungi</taxon>
        <taxon>Dikarya</taxon>
        <taxon>Ascomycota</taxon>
        <taxon>Pezizomycotina</taxon>
        <taxon>Pezizomycetes</taxon>
        <taxon>Pezizales</taxon>
        <taxon>Pezizaceae</taxon>
        <taxon>Terfezia</taxon>
    </lineage>
</organism>
<feature type="region of interest" description="Disordered" evidence="1">
    <location>
        <begin position="87"/>
        <end position="123"/>
    </location>
</feature>
<dbReference type="InParanoid" id="A0A3N4M5A1"/>